<dbReference type="EMBL" id="DS995702">
    <property type="protein sequence ID" value="EEQ29982.1"/>
    <property type="molecule type" value="Genomic_DNA"/>
</dbReference>
<keyword evidence="2" id="KW-1185">Reference proteome</keyword>
<reference evidence="2" key="1">
    <citation type="journal article" date="2012" name="MBio">
        <title>Comparative genome analysis of Trichophyton rubrum and related dermatophytes reveals candidate genes involved in infection.</title>
        <authorList>
            <person name="Martinez D.A."/>
            <person name="Oliver B.G."/>
            <person name="Graeser Y."/>
            <person name="Goldberg J.M."/>
            <person name="Li W."/>
            <person name="Martinez-Rossi N.M."/>
            <person name="Monod M."/>
            <person name="Shelest E."/>
            <person name="Barton R.C."/>
            <person name="Birch E."/>
            <person name="Brakhage A.A."/>
            <person name="Chen Z."/>
            <person name="Gurr S.J."/>
            <person name="Heiman D."/>
            <person name="Heitman J."/>
            <person name="Kosti I."/>
            <person name="Rossi A."/>
            <person name="Saif S."/>
            <person name="Samalova M."/>
            <person name="Saunders C.W."/>
            <person name="Shea T."/>
            <person name="Summerbell R.C."/>
            <person name="Xu J."/>
            <person name="Young S."/>
            <person name="Zeng Q."/>
            <person name="Birren B.W."/>
            <person name="Cuomo C.A."/>
            <person name="White T.C."/>
        </authorList>
    </citation>
    <scope>NUCLEOTIDE SEQUENCE [LARGE SCALE GENOMIC DNA]</scope>
    <source>
        <strain evidence="2">ATCC MYA-4605 / CBS 113480</strain>
    </source>
</reference>
<dbReference type="RefSeq" id="XP_002849867.1">
    <property type="nucleotide sequence ID" value="XM_002849821.1"/>
</dbReference>
<organism evidence="1 2">
    <name type="scientific">Arthroderma otae (strain ATCC MYA-4605 / CBS 113480)</name>
    <name type="common">Microsporum canis</name>
    <dbReference type="NCBI Taxonomy" id="554155"/>
    <lineage>
        <taxon>Eukaryota</taxon>
        <taxon>Fungi</taxon>
        <taxon>Dikarya</taxon>
        <taxon>Ascomycota</taxon>
        <taxon>Pezizomycotina</taxon>
        <taxon>Eurotiomycetes</taxon>
        <taxon>Eurotiomycetidae</taxon>
        <taxon>Onygenales</taxon>
        <taxon>Arthrodermataceae</taxon>
        <taxon>Microsporum</taxon>
    </lineage>
</organism>
<dbReference type="STRING" id="554155.C5FGU7"/>
<dbReference type="AlphaFoldDB" id="C5FGU7"/>
<dbReference type="Proteomes" id="UP000002035">
    <property type="component" value="Unassembled WGS sequence"/>
</dbReference>
<dbReference type="OrthoDB" id="73875at2759"/>
<dbReference type="VEuPathDB" id="FungiDB:MCYG_02801"/>
<protein>
    <submittedName>
        <fullName evidence="1">Uncharacterized protein</fullName>
    </submittedName>
</protein>
<proteinExistence type="predicted"/>
<gene>
    <name evidence="1" type="ORF">MCYG_02801</name>
</gene>
<name>C5FGU7_ARTOC</name>
<evidence type="ECO:0000313" key="1">
    <source>
        <dbReference type="EMBL" id="EEQ29982.1"/>
    </source>
</evidence>
<dbReference type="GeneID" id="9223241"/>
<dbReference type="HOGENOM" id="CLU_1586081_0_0_1"/>
<evidence type="ECO:0000313" key="2">
    <source>
        <dbReference type="Proteomes" id="UP000002035"/>
    </source>
</evidence>
<accession>C5FGU7</accession>
<sequence length="168" mass="19347">MDLTAADNKFNHQGTRIIEYMMRDEEGVYNALQEEAGVDKAWIRWKDFKVFDSFCRTCPPKADGCHPDYCGDDYIQHKEFPRCIEDKNKIEVENPTILHLEDLSVLTFATLLEMNIGVSSKSIEEVKKEKDRKTTELVLIVLIYLLRDLSAGQLASPLTLLWLHLLSV</sequence>